<dbReference type="RefSeq" id="WP_066694234.1">
    <property type="nucleotide sequence ID" value="NZ_LQQO01000063.1"/>
</dbReference>
<dbReference type="Proteomes" id="UP000076609">
    <property type="component" value="Unassembled WGS sequence"/>
</dbReference>
<dbReference type="EMBL" id="LQQO01000063">
    <property type="protein sequence ID" value="KZE08516.1"/>
    <property type="molecule type" value="Genomic_DNA"/>
</dbReference>
<accession>A0ABR5Y8F0</accession>
<feature type="signal peptide" evidence="1">
    <location>
        <begin position="1"/>
        <end position="18"/>
    </location>
</feature>
<proteinExistence type="predicted"/>
<comment type="caution">
    <text evidence="2">The sequence shown here is derived from an EMBL/GenBank/DDBJ whole genome shotgun (WGS) entry which is preliminary data.</text>
</comment>
<sequence length="159" mass="17692">MRARLLLLAFAFPAASCAAPPGREQVLMEEIERTISLPDDAYPMRTYARHYAFRSPTAVEAVYVIPIEPTDWQEDVAAFTRGNRRAPTAREIEDIKAMNALSREQWGGAGRRYWHATPDMLPMISDGGCAQLTIRYDPAIKRFSMVGCNGEVPSASGSR</sequence>
<name>A0ABR5Y8F0_9SPHN</name>
<organism evidence="2 3">
    <name type="scientific">Sphingomonas hankookensis</name>
    <dbReference type="NCBI Taxonomy" id="563996"/>
    <lineage>
        <taxon>Bacteria</taxon>
        <taxon>Pseudomonadati</taxon>
        <taxon>Pseudomonadota</taxon>
        <taxon>Alphaproteobacteria</taxon>
        <taxon>Sphingomonadales</taxon>
        <taxon>Sphingomonadaceae</taxon>
        <taxon>Sphingomonas</taxon>
    </lineage>
</organism>
<gene>
    <name evidence="2" type="ORF">AVT10_08115</name>
</gene>
<feature type="chain" id="PRO_5045242262" description="Lipoprotein" evidence="1">
    <location>
        <begin position="19"/>
        <end position="159"/>
    </location>
</feature>
<protein>
    <recommendedName>
        <fullName evidence="4">Lipoprotein</fullName>
    </recommendedName>
</protein>
<keyword evidence="1" id="KW-0732">Signal</keyword>
<evidence type="ECO:0000313" key="3">
    <source>
        <dbReference type="Proteomes" id="UP000076609"/>
    </source>
</evidence>
<evidence type="ECO:0000313" key="2">
    <source>
        <dbReference type="EMBL" id="KZE08516.1"/>
    </source>
</evidence>
<evidence type="ECO:0008006" key="4">
    <source>
        <dbReference type="Google" id="ProtNLM"/>
    </source>
</evidence>
<keyword evidence="3" id="KW-1185">Reference proteome</keyword>
<reference evidence="3" key="1">
    <citation type="submission" date="2016-01" db="EMBL/GenBank/DDBJ databases">
        <title>Draft genome of Chromobacterium sp. F49.</title>
        <authorList>
            <person name="Hong K.W."/>
        </authorList>
    </citation>
    <scope>NUCLEOTIDE SEQUENCE [LARGE SCALE GENOMIC DNA]</scope>
    <source>
        <strain evidence="3">CN3</strain>
    </source>
</reference>
<evidence type="ECO:0000256" key="1">
    <source>
        <dbReference type="SAM" id="SignalP"/>
    </source>
</evidence>